<accession>A0A3P7FBP7</accession>
<dbReference type="Proteomes" id="UP000274429">
    <property type="component" value="Unassembled WGS sequence"/>
</dbReference>
<evidence type="ECO:0000313" key="2">
    <source>
        <dbReference type="EMBL" id="VDM26244.1"/>
    </source>
</evidence>
<dbReference type="AlphaFoldDB" id="A0A3P7FBP7"/>
<feature type="compositionally biased region" description="Polar residues" evidence="1">
    <location>
        <begin position="41"/>
        <end position="68"/>
    </location>
</feature>
<evidence type="ECO:0000256" key="1">
    <source>
        <dbReference type="SAM" id="MobiDB-lite"/>
    </source>
</evidence>
<organism evidence="2 3">
    <name type="scientific">Hydatigena taeniaeformis</name>
    <name type="common">Feline tapeworm</name>
    <name type="synonym">Taenia taeniaeformis</name>
    <dbReference type="NCBI Taxonomy" id="6205"/>
    <lineage>
        <taxon>Eukaryota</taxon>
        <taxon>Metazoa</taxon>
        <taxon>Spiralia</taxon>
        <taxon>Lophotrochozoa</taxon>
        <taxon>Platyhelminthes</taxon>
        <taxon>Cestoda</taxon>
        <taxon>Eucestoda</taxon>
        <taxon>Cyclophyllidea</taxon>
        <taxon>Taeniidae</taxon>
        <taxon>Hydatigera</taxon>
    </lineage>
</organism>
<evidence type="ECO:0000313" key="3">
    <source>
        <dbReference type="Proteomes" id="UP000274429"/>
    </source>
</evidence>
<feature type="region of interest" description="Disordered" evidence="1">
    <location>
        <begin position="1"/>
        <end position="100"/>
    </location>
</feature>
<reference evidence="2 3" key="1">
    <citation type="submission" date="2018-11" db="EMBL/GenBank/DDBJ databases">
        <authorList>
            <consortium name="Pathogen Informatics"/>
        </authorList>
    </citation>
    <scope>NUCLEOTIDE SEQUENCE [LARGE SCALE GENOMIC DNA]</scope>
</reference>
<feature type="compositionally biased region" description="Polar residues" evidence="1">
    <location>
        <begin position="76"/>
        <end position="100"/>
    </location>
</feature>
<name>A0A3P7FBP7_HYDTA</name>
<dbReference type="EMBL" id="UYWX01006227">
    <property type="protein sequence ID" value="VDM26244.1"/>
    <property type="molecule type" value="Genomic_DNA"/>
</dbReference>
<keyword evidence="3" id="KW-1185">Reference proteome</keyword>
<proteinExistence type="predicted"/>
<gene>
    <name evidence="2" type="ORF">TTAC_LOCUS5092</name>
</gene>
<sequence>MRRDASRQSNWRNEGDLKLLQADDIEDDEVEEENEDESPFLSKTKTLSMHSQPQPHESSILATGSSVDSGAESEGELSNSSISHGQQQSETTDHTALQHSQAFRNPIITWIPHPTDMGCQEAFARTTFCQFQHSHISKSQVFR</sequence>
<protein>
    <submittedName>
        <fullName evidence="2">Uncharacterized protein</fullName>
    </submittedName>
</protein>
<feature type="compositionally biased region" description="Acidic residues" evidence="1">
    <location>
        <begin position="23"/>
        <end position="38"/>
    </location>
</feature>